<reference evidence="3 6" key="1">
    <citation type="journal article" date="2011" name="Nature">
        <title>The Medicago genome provides insight into the evolution of rhizobial symbioses.</title>
        <authorList>
            <person name="Young N.D."/>
            <person name="Debelle F."/>
            <person name="Oldroyd G.E."/>
            <person name="Geurts R."/>
            <person name="Cannon S.B."/>
            <person name="Udvardi M.K."/>
            <person name="Benedito V.A."/>
            <person name="Mayer K.F."/>
            <person name="Gouzy J."/>
            <person name="Schoof H."/>
            <person name="Van de Peer Y."/>
            <person name="Proost S."/>
            <person name="Cook D.R."/>
            <person name="Meyers B.C."/>
            <person name="Spannagl M."/>
            <person name="Cheung F."/>
            <person name="De Mita S."/>
            <person name="Krishnakumar V."/>
            <person name="Gundlach H."/>
            <person name="Zhou S."/>
            <person name="Mudge J."/>
            <person name="Bharti A.K."/>
            <person name="Murray J.D."/>
            <person name="Naoumkina M.A."/>
            <person name="Rosen B."/>
            <person name="Silverstein K.A."/>
            <person name="Tang H."/>
            <person name="Rombauts S."/>
            <person name="Zhao P.X."/>
            <person name="Zhou P."/>
            <person name="Barbe V."/>
            <person name="Bardou P."/>
            <person name="Bechner M."/>
            <person name="Bellec A."/>
            <person name="Berger A."/>
            <person name="Berges H."/>
            <person name="Bidwell S."/>
            <person name="Bisseling T."/>
            <person name="Choisne N."/>
            <person name="Couloux A."/>
            <person name="Denny R."/>
            <person name="Deshpande S."/>
            <person name="Dai X."/>
            <person name="Doyle J.J."/>
            <person name="Dudez A.M."/>
            <person name="Farmer A.D."/>
            <person name="Fouteau S."/>
            <person name="Franken C."/>
            <person name="Gibelin C."/>
            <person name="Gish J."/>
            <person name="Goldstein S."/>
            <person name="Gonzalez A.J."/>
            <person name="Green P.J."/>
            <person name="Hallab A."/>
            <person name="Hartog M."/>
            <person name="Hua A."/>
            <person name="Humphray S.J."/>
            <person name="Jeong D.H."/>
            <person name="Jing Y."/>
            <person name="Jocker A."/>
            <person name="Kenton S.M."/>
            <person name="Kim D.J."/>
            <person name="Klee K."/>
            <person name="Lai H."/>
            <person name="Lang C."/>
            <person name="Lin S."/>
            <person name="Macmil S.L."/>
            <person name="Magdelenat G."/>
            <person name="Matthews L."/>
            <person name="McCorrison J."/>
            <person name="Monaghan E.L."/>
            <person name="Mun J.H."/>
            <person name="Najar F.Z."/>
            <person name="Nicholson C."/>
            <person name="Noirot C."/>
            <person name="O'Bleness M."/>
            <person name="Paule C.R."/>
            <person name="Poulain J."/>
            <person name="Prion F."/>
            <person name="Qin B."/>
            <person name="Qu C."/>
            <person name="Retzel E.F."/>
            <person name="Riddle C."/>
            <person name="Sallet E."/>
            <person name="Samain S."/>
            <person name="Samson N."/>
            <person name="Sanders I."/>
            <person name="Saurat O."/>
            <person name="Scarpelli C."/>
            <person name="Schiex T."/>
            <person name="Segurens B."/>
            <person name="Severin A.J."/>
            <person name="Sherrier D.J."/>
            <person name="Shi R."/>
            <person name="Sims S."/>
            <person name="Singer S.R."/>
            <person name="Sinharoy S."/>
            <person name="Sterck L."/>
            <person name="Viollet A."/>
            <person name="Wang B.B."/>
            <person name="Wang K."/>
            <person name="Wang M."/>
            <person name="Wang X."/>
            <person name="Warfsmann J."/>
            <person name="Weissenbach J."/>
            <person name="White D.D."/>
            <person name="White J.D."/>
            <person name="Wiley G.B."/>
            <person name="Wincker P."/>
            <person name="Xing Y."/>
            <person name="Yang L."/>
            <person name="Yao Z."/>
            <person name="Ying F."/>
            <person name="Zhai J."/>
            <person name="Zhou L."/>
            <person name="Zuber A."/>
            <person name="Denarie J."/>
            <person name="Dixon R.A."/>
            <person name="May G.D."/>
            <person name="Schwartz D.C."/>
            <person name="Rogers J."/>
            <person name="Quetier F."/>
            <person name="Town C.D."/>
            <person name="Roe B.A."/>
        </authorList>
    </citation>
    <scope>NUCLEOTIDE SEQUENCE [LARGE SCALE GENOMIC DNA]</scope>
    <source>
        <strain evidence="3">A17</strain>
        <strain evidence="5 6">cv. Jemalong A17</strain>
    </source>
</reference>
<organism evidence="3 6">
    <name type="scientific">Medicago truncatula</name>
    <name type="common">Barrel medic</name>
    <name type="synonym">Medicago tribuloides</name>
    <dbReference type="NCBI Taxonomy" id="3880"/>
    <lineage>
        <taxon>Eukaryota</taxon>
        <taxon>Viridiplantae</taxon>
        <taxon>Streptophyta</taxon>
        <taxon>Embryophyta</taxon>
        <taxon>Tracheophyta</taxon>
        <taxon>Spermatophyta</taxon>
        <taxon>Magnoliopsida</taxon>
        <taxon>eudicotyledons</taxon>
        <taxon>Gunneridae</taxon>
        <taxon>Pentapetalae</taxon>
        <taxon>rosids</taxon>
        <taxon>fabids</taxon>
        <taxon>Fabales</taxon>
        <taxon>Fabaceae</taxon>
        <taxon>Papilionoideae</taxon>
        <taxon>50 kb inversion clade</taxon>
        <taxon>NPAAA clade</taxon>
        <taxon>Hologalegina</taxon>
        <taxon>IRL clade</taxon>
        <taxon>Trifolieae</taxon>
        <taxon>Medicago</taxon>
    </lineage>
</organism>
<dbReference type="GO" id="GO:0003677">
    <property type="term" value="F:DNA binding"/>
    <property type="evidence" value="ECO:0007669"/>
    <property type="project" value="UniProtKB-KW"/>
</dbReference>
<evidence type="ECO:0000256" key="1">
    <source>
        <dbReference type="SAM" id="MobiDB-lite"/>
    </source>
</evidence>
<evidence type="ECO:0000259" key="2">
    <source>
        <dbReference type="Pfam" id="PF12776"/>
    </source>
</evidence>
<evidence type="ECO:0000313" key="5">
    <source>
        <dbReference type="EnsemblPlants" id="KEH24039"/>
    </source>
</evidence>
<reference evidence="3 6" key="2">
    <citation type="journal article" date="2014" name="BMC Genomics">
        <title>An improved genome release (version Mt4.0) for the model legume Medicago truncatula.</title>
        <authorList>
            <person name="Tang H."/>
            <person name="Krishnakumar V."/>
            <person name="Bidwell S."/>
            <person name="Rosen B."/>
            <person name="Chan A."/>
            <person name="Zhou S."/>
            <person name="Gentzbittel L."/>
            <person name="Childs K.L."/>
            <person name="Yandell M."/>
            <person name="Gundlach H."/>
            <person name="Mayer K.F."/>
            <person name="Schwartz D.C."/>
            <person name="Town C.D."/>
        </authorList>
    </citation>
    <scope>GENOME REANNOTATION</scope>
    <source>
        <strain evidence="3">A17</strain>
        <strain evidence="5 6">cv. Jemalong A17</strain>
    </source>
</reference>
<dbReference type="EMBL" id="CM001223">
    <property type="protein sequence ID" value="KEH24039.1"/>
    <property type="molecule type" value="Genomic_DNA"/>
</dbReference>
<dbReference type="Gramene" id="rna43265">
    <property type="protein sequence ID" value="RHN48536.1"/>
    <property type="gene ID" value="gene43265"/>
</dbReference>
<keyword evidence="3" id="KW-0238">DNA-binding</keyword>
<gene>
    <name evidence="5" type="primary">25499330</name>
    <name evidence="3" type="ordered locus">MTR_7g102860</name>
    <name evidence="4" type="ORF">MtrunA17_Chr7g0264841</name>
</gene>
<protein>
    <submittedName>
        <fullName evidence="3">Myb/SANT-like DNA-binding domain protein</fullName>
    </submittedName>
    <submittedName>
        <fullName evidence="4">Putative Myb/SANT-like domain-containing protein</fullName>
    </submittedName>
</protein>
<evidence type="ECO:0000313" key="3">
    <source>
        <dbReference type="EMBL" id="KEH24039.1"/>
    </source>
</evidence>
<keyword evidence="6" id="KW-1185">Reference proteome</keyword>
<feature type="domain" description="Myb/SANT-like" evidence="2">
    <location>
        <begin position="38"/>
        <end position="133"/>
    </location>
</feature>
<reference evidence="4" key="4">
    <citation type="journal article" date="2018" name="Nat. Plants">
        <title>Whole-genome landscape of Medicago truncatula symbiotic genes.</title>
        <authorList>
            <person name="Pecrix Y."/>
            <person name="Gamas P."/>
            <person name="Carrere S."/>
        </authorList>
    </citation>
    <scope>NUCLEOTIDE SEQUENCE</scope>
    <source>
        <tissue evidence="4">Leaves</tissue>
    </source>
</reference>
<dbReference type="EnsemblPlants" id="KEH24039">
    <property type="protein sequence ID" value="KEH24039"/>
    <property type="gene ID" value="MTR_7g102860"/>
</dbReference>
<dbReference type="OrthoDB" id="640899at2759"/>
<reference evidence="5" key="3">
    <citation type="submission" date="2015-04" db="UniProtKB">
        <authorList>
            <consortium name="EnsemblPlants"/>
        </authorList>
    </citation>
    <scope>IDENTIFICATION</scope>
    <source>
        <strain evidence="5">cv. Jemalong A17</strain>
    </source>
</reference>
<dbReference type="KEGG" id="mtr:25499330"/>
<dbReference type="Pfam" id="PF12776">
    <property type="entry name" value="Myb_DNA-bind_3"/>
    <property type="match status" value="1"/>
</dbReference>
<sequence>MNSSLVYARGLGRKTKGKRKMEESNIWVKKEDARAYFTWNLDMERVLAEALRDQRSMGRQTNGIWKTEAYKAAADVLSTRFNVQLIGENVKNRVKLWRRWYGIVNDILSQNGFGWDGTNCMITVEDENAWNEYVKSHEEAKRFRFKIILNWNDIVDICAKDKASGIQVERAVDVDDVTSKEANVDEDEEGSNEYIDLEKPSSATKKKVQCTCANKGRDKEGMIDSMREVAEILKDFVQISKKRMEGNTPKEVQEVLNEMEMIIDIDDTLRYKAINWLIDNPNKIAILKALPLSEKKKYLMASMF</sequence>
<accession>A0A072U2X2</accession>
<dbReference type="EMBL" id="PSQE01000007">
    <property type="protein sequence ID" value="RHN48536.1"/>
    <property type="molecule type" value="Genomic_DNA"/>
</dbReference>
<name>A0A072U2X2_MEDTR</name>
<proteinExistence type="predicted"/>
<dbReference type="Proteomes" id="UP000002051">
    <property type="component" value="Unassembled WGS sequence"/>
</dbReference>
<evidence type="ECO:0000313" key="4">
    <source>
        <dbReference type="EMBL" id="RHN48536.1"/>
    </source>
</evidence>
<dbReference type="PANTHER" id="PTHR46929">
    <property type="entry name" value="EXPRESSED PROTEIN"/>
    <property type="match status" value="1"/>
</dbReference>
<feature type="region of interest" description="Disordered" evidence="1">
    <location>
        <begin position="180"/>
        <end position="200"/>
    </location>
</feature>
<dbReference type="InterPro" id="IPR024752">
    <property type="entry name" value="Myb/SANT-like_dom"/>
</dbReference>
<evidence type="ECO:0000313" key="6">
    <source>
        <dbReference type="Proteomes" id="UP000002051"/>
    </source>
</evidence>
<dbReference type="HOGENOM" id="CLU_042113_3_0_1"/>
<dbReference type="AlphaFoldDB" id="A0A072U2X2"/>
<dbReference type="STRING" id="3880.A0A072U2X2"/>
<dbReference type="Proteomes" id="UP000265566">
    <property type="component" value="Chromosome 7"/>
</dbReference>
<dbReference type="PANTHER" id="PTHR46929:SF3">
    <property type="entry name" value="MYB_SANT-LIKE DOMAIN-CONTAINING PROTEIN"/>
    <property type="match status" value="1"/>
</dbReference>